<dbReference type="EMBL" id="CH473975">
    <property type="protein sequence ID" value="EDL95731.1"/>
    <property type="molecule type" value="Genomic_DNA"/>
</dbReference>
<accession>A6J558</accession>
<gene>
    <name evidence="2" type="ORF">rCG_58088</name>
</gene>
<evidence type="ECO:0000313" key="2">
    <source>
        <dbReference type="EMBL" id="EDL95731.1"/>
    </source>
</evidence>
<dbReference type="AlphaFoldDB" id="A6J558"/>
<proteinExistence type="predicted"/>
<name>A6J558_RAT</name>
<feature type="compositionally biased region" description="Basic and acidic residues" evidence="1">
    <location>
        <begin position="10"/>
        <end position="28"/>
    </location>
</feature>
<reference evidence="3" key="1">
    <citation type="submission" date="2005-09" db="EMBL/GenBank/DDBJ databases">
        <authorList>
            <person name="Mural R.J."/>
            <person name="Li P.W."/>
            <person name="Adams M.D."/>
            <person name="Amanatides P.G."/>
            <person name="Baden-Tillson H."/>
            <person name="Barnstead M."/>
            <person name="Chin S.H."/>
            <person name="Dew I."/>
            <person name="Evans C.A."/>
            <person name="Ferriera S."/>
            <person name="Flanigan M."/>
            <person name="Fosler C."/>
            <person name="Glodek A."/>
            <person name="Gu Z."/>
            <person name="Holt R.A."/>
            <person name="Jennings D."/>
            <person name="Kraft C.L."/>
            <person name="Lu F."/>
            <person name="Nguyen T."/>
            <person name="Nusskern D.R."/>
            <person name="Pfannkoch C.M."/>
            <person name="Sitter C."/>
            <person name="Sutton G.G."/>
            <person name="Venter J.C."/>
            <person name="Wang Z."/>
            <person name="Woodage T."/>
            <person name="Zheng X.H."/>
            <person name="Zhong F."/>
        </authorList>
    </citation>
    <scope>NUCLEOTIDE SEQUENCE [LARGE SCALE GENOMIC DNA]</scope>
    <source>
        <strain>BN</strain>
        <strain evidence="3">Sprague-Dawley</strain>
    </source>
</reference>
<evidence type="ECO:0000256" key="1">
    <source>
        <dbReference type="SAM" id="MobiDB-lite"/>
    </source>
</evidence>
<sequence length="52" mass="5800">MLKQLSLGSKGREETKKITGSSEEDKASQRFRTTPGRGHSSPKLIWELDLLA</sequence>
<evidence type="ECO:0000313" key="3">
    <source>
        <dbReference type="Proteomes" id="UP000234681"/>
    </source>
</evidence>
<dbReference type="Proteomes" id="UP000234681">
    <property type="component" value="Chromosome 8"/>
</dbReference>
<feature type="region of interest" description="Disordered" evidence="1">
    <location>
        <begin position="1"/>
        <end position="42"/>
    </location>
</feature>
<protein>
    <submittedName>
        <fullName evidence="2">RCG58088</fullName>
    </submittedName>
</protein>
<organism evidence="2 3">
    <name type="scientific">Rattus norvegicus</name>
    <name type="common">Rat</name>
    <dbReference type="NCBI Taxonomy" id="10116"/>
    <lineage>
        <taxon>Eukaryota</taxon>
        <taxon>Metazoa</taxon>
        <taxon>Chordata</taxon>
        <taxon>Craniata</taxon>
        <taxon>Vertebrata</taxon>
        <taxon>Euteleostomi</taxon>
        <taxon>Mammalia</taxon>
        <taxon>Eutheria</taxon>
        <taxon>Euarchontoglires</taxon>
        <taxon>Glires</taxon>
        <taxon>Rodentia</taxon>
        <taxon>Myomorpha</taxon>
        <taxon>Muroidea</taxon>
        <taxon>Muridae</taxon>
        <taxon>Murinae</taxon>
        <taxon>Rattus</taxon>
    </lineage>
</organism>